<dbReference type="PANTHER" id="PTHR30363:SF4">
    <property type="entry name" value="GLYCEROL-3-PHOSPHATE REGULON REPRESSOR"/>
    <property type="match status" value="1"/>
</dbReference>
<organism evidence="5 6">
    <name type="scientific">Cohaesibacter celericrescens</name>
    <dbReference type="NCBI Taxonomy" id="2067669"/>
    <lineage>
        <taxon>Bacteria</taxon>
        <taxon>Pseudomonadati</taxon>
        <taxon>Pseudomonadota</taxon>
        <taxon>Alphaproteobacteria</taxon>
        <taxon>Hyphomicrobiales</taxon>
        <taxon>Cohaesibacteraceae</taxon>
    </lineage>
</organism>
<dbReference type="SUPFAM" id="SSF46785">
    <property type="entry name" value="Winged helix' DNA-binding domain"/>
    <property type="match status" value="1"/>
</dbReference>
<dbReference type="InterPro" id="IPR001034">
    <property type="entry name" value="DeoR_HTH"/>
</dbReference>
<dbReference type="Gene3D" id="1.10.10.10">
    <property type="entry name" value="Winged helix-like DNA-binding domain superfamily/Winged helix DNA-binding domain"/>
    <property type="match status" value="1"/>
</dbReference>
<dbReference type="Pfam" id="PF08220">
    <property type="entry name" value="HTH_DeoR"/>
    <property type="match status" value="1"/>
</dbReference>
<dbReference type="PRINTS" id="PR00037">
    <property type="entry name" value="HTHLACR"/>
</dbReference>
<gene>
    <name evidence="5" type="ORF">C0081_03615</name>
</gene>
<evidence type="ECO:0000313" key="6">
    <source>
        <dbReference type="Proteomes" id="UP000234881"/>
    </source>
</evidence>
<dbReference type="InterPro" id="IPR050313">
    <property type="entry name" value="Carb_Metab_HTH_regulators"/>
</dbReference>
<proteinExistence type="predicted"/>
<dbReference type="EMBL" id="PKUQ01000003">
    <property type="protein sequence ID" value="PLW78562.1"/>
    <property type="molecule type" value="Genomic_DNA"/>
</dbReference>
<keyword evidence="6" id="KW-1185">Reference proteome</keyword>
<feature type="domain" description="HTH deoR-type" evidence="4">
    <location>
        <begin position="5"/>
        <end position="60"/>
    </location>
</feature>
<comment type="caution">
    <text evidence="5">The sequence shown here is derived from an EMBL/GenBank/DDBJ whole genome shotgun (WGS) entry which is preliminary data.</text>
</comment>
<reference evidence="5 6" key="1">
    <citation type="submission" date="2018-01" db="EMBL/GenBank/DDBJ databases">
        <title>The draft genome sequence of Cohaesibacter sp. H1304.</title>
        <authorList>
            <person name="Wang N.-N."/>
            <person name="Du Z.-J."/>
        </authorList>
    </citation>
    <scope>NUCLEOTIDE SEQUENCE [LARGE SCALE GENOMIC DNA]</scope>
    <source>
        <strain evidence="5 6">H1304</strain>
    </source>
</reference>
<keyword evidence="2" id="KW-0805">Transcription regulation</keyword>
<accession>A0A2N5XVN4</accession>
<dbReference type="SUPFAM" id="SSF100950">
    <property type="entry name" value="NagB/RpiA/CoA transferase-like"/>
    <property type="match status" value="1"/>
</dbReference>
<keyword evidence="1" id="KW-0678">Repressor</keyword>
<evidence type="ECO:0000313" key="5">
    <source>
        <dbReference type="EMBL" id="PLW78562.1"/>
    </source>
</evidence>
<sequence length="244" mass="26849">MMDALSPRQQQILELVDRVGFVTIEALAESFKVSAQTIRREIITLDSKGILQRFHGGAGRANGTDKLRLGHEYKSQQEHLEKEIIAKQVTQHIASGDTLYIDVGTTMERVAQELNKFDQLTILTNSILVATKFDHARHSVNVLGGEIAGQDGSLVGEQAVQQLRNLRLDHALIGCSAIEPDGSVMDFDQRKIAIKQAAKSVSRHSYLLASQHKFGRTAFARICHMDEFTTVISNTGKGIITATG</sequence>
<evidence type="ECO:0000259" key="4">
    <source>
        <dbReference type="PROSITE" id="PS51000"/>
    </source>
</evidence>
<dbReference type="InterPro" id="IPR014036">
    <property type="entry name" value="DeoR-like_C"/>
</dbReference>
<evidence type="ECO:0000256" key="3">
    <source>
        <dbReference type="ARBA" id="ARBA00023163"/>
    </source>
</evidence>
<dbReference type="SMART" id="SM00420">
    <property type="entry name" value="HTH_DEOR"/>
    <property type="match status" value="1"/>
</dbReference>
<dbReference type="InterPro" id="IPR037171">
    <property type="entry name" value="NagB/RpiA_transferase-like"/>
</dbReference>
<dbReference type="InterPro" id="IPR036390">
    <property type="entry name" value="WH_DNA-bd_sf"/>
</dbReference>
<dbReference type="RefSeq" id="WP_101532455.1">
    <property type="nucleotide sequence ID" value="NZ_PKUQ01000003.1"/>
</dbReference>
<protein>
    <submittedName>
        <fullName evidence="5">DeoR/GlpR transcriptional regulator</fullName>
    </submittedName>
</protein>
<name>A0A2N5XVN4_9HYPH</name>
<dbReference type="SMART" id="SM01134">
    <property type="entry name" value="DeoRC"/>
    <property type="match status" value="1"/>
</dbReference>
<evidence type="ECO:0000256" key="1">
    <source>
        <dbReference type="ARBA" id="ARBA00022491"/>
    </source>
</evidence>
<dbReference type="Proteomes" id="UP000234881">
    <property type="component" value="Unassembled WGS sequence"/>
</dbReference>
<dbReference type="OrthoDB" id="9814815at2"/>
<dbReference type="GO" id="GO:0003700">
    <property type="term" value="F:DNA-binding transcription factor activity"/>
    <property type="evidence" value="ECO:0007669"/>
    <property type="project" value="InterPro"/>
</dbReference>
<dbReference type="AlphaFoldDB" id="A0A2N5XVN4"/>
<evidence type="ECO:0000256" key="2">
    <source>
        <dbReference type="ARBA" id="ARBA00023015"/>
    </source>
</evidence>
<dbReference type="PANTHER" id="PTHR30363">
    <property type="entry name" value="HTH-TYPE TRANSCRIPTIONAL REGULATOR SRLR-RELATED"/>
    <property type="match status" value="1"/>
</dbReference>
<keyword evidence="3" id="KW-0804">Transcription</keyword>
<dbReference type="InterPro" id="IPR036388">
    <property type="entry name" value="WH-like_DNA-bd_sf"/>
</dbReference>
<dbReference type="PROSITE" id="PS51000">
    <property type="entry name" value="HTH_DEOR_2"/>
    <property type="match status" value="1"/>
</dbReference>
<dbReference type="Pfam" id="PF00455">
    <property type="entry name" value="DeoRC"/>
    <property type="match status" value="1"/>
</dbReference>